<dbReference type="PROSITE" id="PS50931">
    <property type="entry name" value="HTH_LYSR"/>
    <property type="match status" value="1"/>
</dbReference>
<evidence type="ECO:0000256" key="3">
    <source>
        <dbReference type="ARBA" id="ARBA00023125"/>
    </source>
</evidence>
<protein>
    <submittedName>
        <fullName evidence="6">Ben and cat operon transcriptional regulator</fullName>
    </submittedName>
</protein>
<dbReference type="PANTHER" id="PTHR30346:SF17">
    <property type="entry name" value="LYSR FAMILY TRANSCRIPTIONAL REGULATOR"/>
    <property type="match status" value="1"/>
</dbReference>
<gene>
    <name evidence="6" type="primary">benM_1</name>
    <name evidence="6" type="ORF">NCTC12151_01641</name>
</gene>
<dbReference type="PANTHER" id="PTHR30346">
    <property type="entry name" value="TRANSCRIPTIONAL DUAL REGULATOR HCAR-RELATED"/>
    <property type="match status" value="1"/>
</dbReference>
<dbReference type="Gene3D" id="1.10.10.10">
    <property type="entry name" value="Winged helix-like DNA-binding domain superfamily/Winged helix DNA-binding domain"/>
    <property type="match status" value="1"/>
</dbReference>
<dbReference type="GO" id="GO:0003700">
    <property type="term" value="F:DNA-binding transcription factor activity"/>
    <property type="evidence" value="ECO:0007669"/>
    <property type="project" value="InterPro"/>
</dbReference>
<evidence type="ECO:0000256" key="4">
    <source>
        <dbReference type="ARBA" id="ARBA00023163"/>
    </source>
</evidence>
<dbReference type="InterPro" id="IPR000847">
    <property type="entry name" value="LysR_HTH_N"/>
</dbReference>
<dbReference type="Pfam" id="PF03466">
    <property type="entry name" value="LysR_substrate"/>
    <property type="match status" value="1"/>
</dbReference>
<dbReference type="InterPro" id="IPR036388">
    <property type="entry name" value="WH-like_DNA-bd_sf"/>
</dbReference>
<reference evidence="6 7" key="1">
    <citation type="submission" date="2018-06" db="EMBL/GenBank/DDBJ databases">
        <authorList>
            <consortium name="Pathogen Informatics"/>
            <person name="Doyle S."/>
        </authorList>
    </citation>
    <scope>NUCLEOTIDE SEQUENCE [LARGE SCALE GENOMIC DNA]</scope>
    <source>
        <strain evidence="6 7">NCTC12151</strain>
    </source>
</reference>
<dbReference type="GO" id="GO:0032993">
    <property type="term" value="C:protein-DNA complex"/>
    <property type="evidence" value="ECO:0007669"/>
    <property type="project" value="TreeGrafter"/>
</dbReference>
<dbReference type="Proteomes" id="UP000249005">
    <property type="component" value="Chromosome 1"/>
</dbReference>
<keyword evidence="7" id="KW-1185">Reference proteome</keyword>
<keyword evidence="3" id="KW-0238">DNA-binding</keyword>
<dbReference type="CDD" id="cd08414">
    <property type="entry name" value="PBP2_LTTR_aromatics_like"/>
    <property type="match status" value="1"/>
</dbReference>
<dbReference type="EMBL" id="LS483470">
    <property type="protein sequence ID" value="SQI40443.1"/>
    <property type="molecule type" value="Genomic_DNA"/>
</dbReference>
<feature type="domain" description="HTH lysR-type" evidence="5">
    <location>
        <begin position="1"/>
        <end position="58"/>
    </location>
</feature>
<name>A0A2X4UNL9_9GAMM</name>
<dbReference type="InterPro" id="IPR005119">
    <property type="entry name" value="LysR_subst-bd"/>
</dbReference>
<dbReference type="SUPFAM" id="SSF46785">
    <property type="entry name" value="Winged helix' DNA-binding domain"/>
    <property type="match status" value="1"/>
</dbReference>
<dbReference type="FunFam" id="1.10.10.10:FF:000001">
    <property type="entry name" value="LysR family transcriptional regulator"/>
    <property type="match status" value="1"/>
</dbReference>
<proteinExistence type="inferred from homology"/>
<dbReference type="Gene3D" id="3.40.190.10">
    <property type="entry name" value="Periplasmic binding protein-like II"/>
    <property type="match status" value="2"/>
</dbReference>
<organism evidence="6 7">
    <name type="scientific">Leminorella richardii</name>
    <dbReference type="NCBI Taxonomy" id="158841"/>
    <lineage>
        <taxon>Bacteria</taxon>
        <taxon>Pseudomonadati</taxon>
        <taxon>Pseudomonadota</taxon>
        <taxon>Gammaproteobacteria</taxon>
        <taxon>Enterobacterales</taxon>
        <taxon>Budviciaceae</taxon>
        <taxon>Leminorella</taxon>
    </lineage>
</organism>
<dbReference type="InterPro" id="IPR036390">
    <property type="entry name" value="WH_DNA-bd_sf"/>
</dbReference>
<comment type="similarity">
    <text evidence="1">Belongs to the LysR transcriptional regulatory family.</text>
</comment>
<dbReference type="GO" id="GO:0003677">
    <property type="term" value="F:DNA binding"/>
    <property type="evidence" value="ECO:0007669"/>
    <property type="project" value="UniProtKB-KW"/>
</dbReference>
<dbReference type="OrthoDB" id="8479357at2"/>
<dbReference type="RefSeq" id="WP_111740187.1">
    <property type="nucleotide sequence ID" value="NZ_LR698987.1"/>
</dbReference>
<keyword evidence="2" id="KW-0805">Transcription regulation</keyword>
<sequence length="297" mass="33438">MNLKQLVYFCKVVESGSISQAAKLLFVAPTAISMQISALEELLGGELLNRSTRPMTLTKLGEFFYSRSQELIYDFNKLESDTELFINNKSAALNIGFTRSVMFNILPEAIKKFKERYGHVQINLTEVLSEYQSEMLLSGAIDIGITRELENDSFISDSLEHRLILVDPMVAAIPRDHYLSRKQFLTLRDFVNSPFIIYPKDDRSGFAGKLFDLFIQRQCQPIVSYRAIEIHTALALVGAGLGVTLVGKSTIPNNRQDVLFLPIQDFNISSYIYSVCRPDNNNPMLADFIDVLEGVSG</sequence>
<evidence type="ECO:0000256" key="2">
    <source>
        <dbReference type="ARBA" id="ARBA00023015"/>
    </source>
</evidence>
<evidence type="ECO:0000256" key="1">
    <source>
        <dbReference type="ARBA" id="ARBA00009437"/>
    </source>
</evidence>
<dbReference type="KEGG" id="lri:NCTC12151_01641"/>
<dbReference type="SUPFAM" id="SSF53850">
    <property type="entry name" value="Periplasmic binding protein-like II"/>
    <property type="match status" value="1"/>
</dbReference>
<evidence type="ECO:0000313" key="7">
    <source>
        <dbReference type="Proteomes" id="UP000249005"/>
    </source>
</evidence>
<evidence type="ECO:0000313" key="6">
    <source>
        <dbReference type="EMBL" id="SQI40443.1"/>
    </source>
</evidence>
<dbReference type="AlphaFoldDB" id="A0A2X4UNL9"/>
<keyword evidence="4" id="KW-0804">Transcription</keyword>
<accession>A0A2X4UNL9</accession>
<dbReference type="Pfam" id="PF00126">
    <property type="entry name" value="HTH_1"/>
    <property type="match status" value="1"/>
</dbReference>
<evidence type="ECO:0000259" key="5">
    <source>
        <dbReference type="PROSITE" id="PS50931"/>
    </source>
</evidence>